<feature type="transmembrane region" description="Helical" evidence="11">
    <location>
        <begin position="103"/>
        <end position="124"/>
    </location>
</feature>
<evidence type="ECO:0000256" key="3">
    <source>
        <dbReference type="ARBA" id="ARBA00012132"/>
    </source>
</evidence>
<sequence length="496" mass="54454">MASTSSSNSNSDEDEGSERETRHTRRLGCSNKRSQAIMPRLSASTGGWLCVLLPLALASRYLHTSPSACVDVDHLHKMLTVAALGMCVETVCFFVYMFVDTGILTKCAISLLPGAITSIFYTLFLQTSRTFAVVAGFLITVLYQHAYISILRGFPYTFSFGEAAILVQGLALFVISCIYRFGQMIGQNWFVATTEFEELNVIMLNALMWLLIFCVLMRKVPLLRRPGRFYVVFGLLMVAVTCMPVTSRLPVLSLLNFIFADTKRIQVIMFYFVLVGLTCLTVSWQLGKQNANTRIRKIFHLLIVLVFVPGLLFQCSLLYMATGIAVAAFVVLELVRLLDIPPFAMPLAAAFESFKDEKDGGQLAWTPMCLLIGCSLPIWLTPCPCAGGGDNTLVLLSGILSVGVGDTAASLVGSKLGRNKWHGKGNTRSIEGSVAFVLSILLTVWLMQIFGLLAMTQAKWFATIFAALNSALVEAFTDQVDNLVLPLVFYILVGLA</sequence>
<feature type="compositionally biased region" description="Low complexity" evidence="10">
    <location>
        <begin position="1"/>
        <end position="10"/>
    </location>
</feature>
<feature type="transmembrane region" description="Helical" evidence="11">
    <location>
        <begin position="298"/>
        <end position="320"/>
    </location>
</feature>
<feature type="transmembrane region" description="Helical" evidence="11">
    <location>
        <begin position="78"/>
        <end position="96"/>
    </location>
</feature>
<dbReference type="eggNOG" id="KOG2468">
    <property type="taxonomic scope" value="Eukaryota"/>
</dbReference>
<feature type="transmembrane region" description="Helical" evidence="11">
    <location>
        <begin position="163"/>
        <end position="181"/>
    </location>
</feature>
<dbReference type="GO" id="GO:0043048">
    <property type="term" value="P:dolichyl monophosphate biosynthetic process"/>
    <property type="evidence" value="ECO:0007669"/>
    <property type="project" value="TreeGrafter"/>
</dbReference>
<proteinExistence type="inferred from homology"/>
<organism evidence="12 13">
    <name type="scientific">Drosophila willistoni</name>
    <name type="common">Fruit fly</name>
    <dbReference type="NCBI Taxonomy" id="7260"/>
    <lineage>
        <taxon>Eukaryota</taxon>
        <taxon>Metazoa</taxon>
        <taxon>Ecdysozoa</taxon>
        <taxon>Arthropoda</taxon>
        <taxon>Hexapoda</taxon>
        <taxon>Insecta</taxon>
        <taxon>Pterygota</taxon>
        <taxon>Neoptera</taxon>
        <taxon>Endopterygota</taxon>
        <taxon>Diptera</taxon>
        <taxon>Brachycera</taxon>
        <taxon>Muscomorpha</taxon>
        <taxon>Ephydroidea</taxon>
        <taxon>Drosophilidae</taxon>
        <taxon>Drosophila</taxon>
        <taxon>Sophophora</taxon>
    </lineage>
</organism>
<evidence type="ECO:0000256" key="8">
    <source>
        <dbReference type="ARBA" id="ARBA00022989"/>
    </source>
</evidence>
<feature type="transmembrane region" description="Helical" evidence="11">
    <location>
        <begin position="41"/>
        <end position="58"/>
    </location>
</feature>
<evidence type="ECO:0000313" key="13">
    <source>
        <dbReference type="Proteomes" id="UP000007798"/>
    </source>
</evidence>
<feature type="transmembrane region" description="Helical" evidence="11">
    <location>
        <begin position="434"/>
        <end position="454"/>
    </location>
</feature>
<comment type="similarity">
    <text evidence="2">Belongs to the polyprenol kinase family.</text>
</comment>
<dbReference type="EMBL" id="CH963848">
    <property type="protein sequence ID" value="EDW73789.2"/>
    <property type="molecule type" value="Genomic_DNA"/>
</dbReference>
<evidence type="ECO:0000256" key="2">
    <source>
        <dbReference type="ARBA" id="ARBA00010794"/>
    </source>
</evidence>
<dbReference type="OrthoDB" id="377083at2759"/>
<keyword evidence="9 11" id="KW-0472">Membrane</keyword>
<dbReference type="GO" id="GO:0005789">
    <property type="term" value="C:endoplasmic reticulum membrane"/>
    <property type="evidence" value="ECO:0007669"/>
    <property type="project" value="UniProtKB-SubCell"/>
</dbReference>
<evidence type="ECO:0000313" key="12">
    <source>
        <dbReference type="EMBL" id="EDW73789.2"/>
    </source>
</evidence>
<dbReference type="PANTHER" id="PTHR13205:SF15">
    <property type="entry name" value="DOLICHOL KINASE"/>
    <property type="match status" value="1"/>
</dbReference>
<dbReference type="FunCoup" id="B4MNV0">
    <property type="interactions" value="782"/>
</dbReference>
<dbReference type="KEGG" id="dwi:6639725"/>
<feature type="region of interest" description="Disordered" evidence="10">
    <location>
        <begin position="1"/>
        <end position="26"/>
    </location>
</feature>
<evidence type="ECO:0000256" key="1">
    <source>
        <dbReference type="ARBA" id="ARBA00004477"/>
    </source>
</evidence>
<feature type="transmembrane region" description="Helical" evidence="11">
    <location>
        <begin position="130"/>
        <end position="151"/>
    </location>
</feature>
<reference evidence="12 13" key="1">
    <citation type="journal article" date="2007" name="Nature">
        <title>Evolution of genes and genomes on the Drosophila phylogeny.</title>
        <authorList>
            <consortium name="Drosophila 12 Genomes Consortium"/>
            <person name="Clark A.G."/>
            <person name="Eisen M.B."/>
            <person name="Smith D.R."/>
            <person name="Bergman C.M."/>
            <person name="Oliver B."/>
            <person name="Markow T.A."/>
            <person name="Kaufman T.C."/>
            <person name="Kellis M."/>
            <person name="Gelbart W."/>
            <person name="Iyer V.N."/>
            <person name="Pollard D.A."/>
            <person name="Sackton T.B."/>
            <person name="Larracuente A.M."/>
            <person name="Singh N.D."/>
            <person name="Abad J.P."/>
            <person name="Abt D.N."/>
            <person name="Adryan B."/>
            <person name="Aguade M."/>
            <person name="Akashi H."/>
            <person name="Anderson W.W."/>
            <person name="Aquadro C.F."/>
            <person name="Ardell D.H."/>
            <person name="Arguello R."/>
            <person name="Artieri C.G."/>
            <person name="Barbash D.A."/>
            <person name="Barker D."/>
            <person name="Barsanti P."/>
            <person name="Batterham P."/>
            <person name="Batzoglou S."/>
            <person name="Begun D."/>
            <person name="Bhutkar A."/>
            <person name="Blanco E."/>
            <person name="Bosak S.A."/>
            <person name="Bradley R.K."/>
            <person name="Brand A.D."/>
            <person name="Brent M.R."/>
            <person name="Brooks A.N."/>
            <person name="Brown R.H."/>
            <person name="Butlin R.K."/>
            <person name="Caggese C."/>
            <person name="Calvi B.R."/>
            <person name="Bernardo de Carvalho A."/>
            <person name="Caspi A."/>
            <person name="Castrezana S."/>
            <person name="Celniker S.E."/>
            <person name="Chang J.L."/>
            <person name="Chapple C."/>
            <person name="Chatterji S."/>
            <person name="Chinwalla A."/>
            <person name="Civetta A."/>
            <person name="Clifton S.W."/>
            <person name="Comeron J.M."/>
            <person name="Costello J.C."/>
            <person name="Coyne J.A."/>
            <person name="Daub J."/>
            <person name="David R.G."/>
            <person name="Delcher A.L."/>
            <person name="Delehaunty K."/>
            <person name="Do C.B."/>
            <person name="Ebling H."/>
            <person name="Edwards K."/>
            <person name="Eickbush T."/>
            <person name="Evans J.D."/>
            <person name="Filipski A."/>
            <person name="Findeiss S."/>
            <person name="Freyhult E."/>
            <person name="Fulton L."/>
            <person name="Fulton R."/>
            <person name="Garcia A.C."/>
            <person name="Gardiner A."/>
            <person name="Garfield D.A."/>
            <person name="Garvin B.E."/>
            <person name="Gibson G."/>
            <person name="Gilbert D."/>
            <person name="Gnerre S."/>
            <person name="Godfrey J."/>
            <person name="Good R."/>
            <person name="Gotea V."/>
            <person name="Gravely B."/>
            <person name="Greenberg A.J."/>
            <person name="Griffiths-Jones S."/>
            <person name="Gross S."/>
            <person name="Guigo R."/>
            <person name="Gustafson E.A."/>
            <person name="Haerty W."/>
            <person name="Hahn M.W."/>
            <person name="Halligan D.L."/>
            <person name="Halpern A.L."/>
            <person name="Halter G.M."/>
            <person name="Han M.V."/>
            <person name="Heger A."/>
            <person name="Hillier L."/>
            <person name="Hinrichs A.S."/>
            <person name="Holmes I."/>
            <person name="Hoskins R.A."/>
            <person name="Hubisz M.J."/>
            <person name="Hultmark D."/>
            <person name="Huntley M.A."/>
            <person name="Jaffe D.B."/>
            <person name="Jagadeeshan S."/>
            <person name="Jeck W.R."/>
            <person name="Johnson J."/>
            <person name="Jones C.D."/>
            <person name="Jordan W.C."/>
            <person name="Karpen G.H."/>
            <person name="Kataoka E."/>
            <person name="Keightley P.D."/>
            <person name="Kheradpour P."/>
            <person name="Kirkness E.F."/>
            <person name="Koerich L.B."/>
            <person name="Kristiansen K."/>
            <person name="Kudrna D."/>
            <person name="Kulathinal R.J."/>
            <person name="Kumar S."/>
            <person name="Kwok R."/>
            <person name="Lander E."/>
            <person name="Langley C.H."/>
            <person name="Lapoint R."/>
            <person name="Lazzaro B.P."/>
            <person name="Lee S.J."/>
            <person name="Levesque L."/>
            <person name="Li R."/>
            <person name="Lin C.F."/>
            <person name="Lin M.F."/>
            <person name="Lindblad-Toh K."/>
            <person name="Llopart A."/>
            <person name="Long M."/>
            <person name="Low L."/>
            <person name="Lozovsky E."/>
            <person name="Lu J."/>
            <person name="Luo M."/>
            <person name="Machado C.A."/>
            <person name="Makalowski W."/>
            <person name="Marzo M."/>
            <person name="Matsuda M."/>
            <person name="Matzkin L."/>
            <person name="McAllister B."/>
            <person name="McBride C.S."/>
            <person name="McKernan B."/>
            <person name="McKernan K."/>
            <person name="Mendez-Lago M."/>
            <person name="Minx P."/>
            <person name="Mollenhauer M.U."/>
            <person name="Montooth K."/>
            <person name="Mount S.M."/>
            <person name="Mu X."/>
            <person name="Myers E."/>
            <person name="Negre B."/>
            <person name="Newfeld S."/>
            <person name="Nielsen R."/>
            <person name="Noor M.A."/>
            <person name="O'Grady P."/>
            <person name="Pachter L."/>
            <person name="Papaceit M."/>
            <person name="Parisi M.J."/>
            <person name="Parisi M."/>
            <person name="Parts L."/>
            <person name="Pedersen J.S."/>
            <person name="Pesole G."/>
            <person name="Phillippy A.M."/>
            <person name="Ponting C.P."/>
            <person name="Pop M."/>
            <person name="Porcelli D."/>
            <person name="Powell J.R."/>
            <person name="Prohaska S."/>
            <person name="Pruitt K."/>
            <person name="Puig M."/>
            <person name="Quesneville H."/>
            <person name="Ram K.R."/>
            <person name="Rand D."/>
            <person name="Rasmussen M.D."/>
            <person name="Reed L.K."/>
            <person name="Reenan R."/>
            <person name="Reily A."/>
            <person name="Remington K.A."/>
            <person name="Rieger T.T."/>
            <person name="Ritchie M.G."/>
            <person name="Robin C."/>
            <person name="Rogers Y.H."/>
            <person name="Rohde C."/>
            <person name="Rozas J."/>
            <person name="Rubenfield M.J."/>
            <person name="Ruiz A."/>
            <person name="Russo S."/>
            <person name="Salzberg S.L."/>
            <person name="Sanchez-Gracia A."/>
            <person name="Saranga D.J."/>
            <person name="Sato H."/>
            <person name="Schaeffer S.W."/>
            <person name="Schatz M.C."/>
            <person name="Schlenke T."/>
            <person name="Schwartz R."/>
            <person name="Segarra C."/>
            <person name="Singh R.S."/>
            <person name="Sirot L."/>
            <person name="Sirota M."/>
            <person name="Sisneros N.B."/>
            <person name="Smith C.D."/>
            <person name="Smith T.F."/>
            <person name="Spieth J."/>
            <person name="Stage D.E."/>
            <person name="Stark A."/>
            <person name="Stephan W."/>
            <person name="Strausberg R.L."/>
            <person name="Strempel S."/>
            <person name="Sturgill D."/>
            <person name="Sutton G."/>
            <person name="Sutton G.G."/>
            <person name="Tao W."/>
            <person name="Teichmann S."/>
            <person name="Tobari Y.N."/>
            <person name="Tomimura Y."/>
            <person name="Tsolas J.M."/>
            <person name="Valente V.L."/>
            <person name="Venter E."/>
            <person name="Venter J.C."/>
            <person name="Vicario S."/>
            <person name="Vieira F.G."/>
            <person name="Vilella A.J."/>
            <person name="Villasante A."/>
            <person name="Walenz B."/>
            <person name="Wang J."/>
            <person name="Wasserman M."/>
            <person name="Watts T."/>
            <person name="Wilson D."/>
            <person name="Wilson R.K."/>
            <person name="Wing R.A."/>
            <person name="Wolfner M.F."/>
            <person name="Wong A."/>
            <person name="Wong G.K."/>
            <person name="Wu C.I."/>
            <person name="Wu G."/>
            <person name="Yamamoto D."/>
            <person name="Yang H.P."/>
            <person name="Yang S.P."/>
            <person name="Yorke J.A."/>
            <person name="Yoshida K."/>
            <person name="Zdobnov E."/>
            <person name="Zhang P."/>
            <person name="Zhang Y."/>
            <person name="Zimin A.V."/>
            <person name="Baldwin J."/>
            <person name="Abdouelleil A."/>
            <person name="Abdulkadir J."/>
            <person name="Abebe A."/>
            <person name="Abera B."/>
            <person name="Abreu J."/>
            <person name="Acer S.C."/>
            <person name="Aftuck L."/>
            <person name="Alexander A."/>
            <person name="An P."/>
            <person name="Anderson E."/>
            <person name="Anderson S."/>
            <person name="Arachi H."/>
            <person name="Azer M."/>
            <person name="Bachantsang P."/>
            <person name="Barry A."/>
            <person name="Bayul T."/>
            <person name="Berlin A."/>
            <person name="Bessette D."/>
            <person name="Bloom T."/>
            <person name="Blye J."/>
            <person name="Boguslavskiy L."/>
            <person name="Bonnet C."/>
            <person name="Boukhgalter B."/>
            <person name="Bourzgui I."/>
            <person name="Brown A."/>
            <person name="Cahill P."/>
            <person name="Channer S."/>
            <person name="Cheshatsang Y."/>
            <person name="Chuda L."/>
            <person name="Citroen M."/>
            <person name="Collymore A."/>
            <person name="Cooke P."/>
            <person name="Costello M."/>
            <person name="D'Aco K."/>
            <person name="Daza R."/>
            <person name="De Haan G."/>
            <person name="DeGray S."/>
            <person name="DeMaso C."/>
            <person name="Dhargay N."/>
            <person name="Dooley K."/>
            <person name="Dooley E."/>
            <person name="Doricent M."/>
            <person name="Dorje P."/>
            <person name="Dorjee K."/>
            <person name="Dupes A."/>
            <person name="Elong R."/>
            <person name="Falk J."/>
            <person name="Farina A."/>
            <person name="Faro S."/>
            <person name="Ferguson D."/>
            <person name="Fisher S."/>
            <person name="Foley C.D."/>
            <person name="Franke A."/>
            <person name="Friedrich D."/>
            <person name="Gadbois L."/>
            <person name="Gearin G."/>
            <person name="Gearin C.R."/>
            <person name="Giannoukos G."/>
            <person name="Goode T."/>
            <person name="Graham J."/>
            <person name="Grandbois E."/>
            <person name="Grewal S."/>
            <person name="Gyaltsen K."/>
            <person name="Hafez N."/>
            <person name="Hagos B."/>
            <person name="Hall J."/>
            <person name="Henson C."/>
            <person name="Hollinger A."/>
            <person name="Honan T."/>
            <person name="Huard M.D."/>
            <person name="Hughes L."/>
            <person name="Hurhula B."/>
            <person name="Husby M.E."/>
            <person name="Kamat A."/>
            <person name="Kanga B."/>
            <person name="Kashin S."/>
            <person name="Khazanovich D."/>
            <person name="Kisner P."/>
            <person name="Lance K."/>
            <person name="Lara M."/>
            <person name="Lee W."/>
            <person name="Lennon N."/>
            <person name="Letendre F."/>
            <person name="LeVine R."/>
            <person name="Lipovsky A."/>
            <person name="Liu X."/>
            <person name="Liu J."/>
            <person name="Liu S."/>
            <person name="Lokyitsang T."/>
            <person name="Lokyitsang Y."/>
            <person name="Lubonja R."/>
            <person name="Lui A."/>
            <person name="MacDonald P."/>
            <person name="Magnisalis V."/>
            <person name="Maru K."/>
            <person name="Matthews C."/>
            <person name="McCusker W."/>
            <person name="McDonough S."/>
            <person name="Mehta T."/>
            <person name="Meldrim J."/>
            <person name="Meneus L."/>
            <person name="Mihai O."/>
            <person name="Mihalev A."/>
            <person name="Mihova T."/>
            <person name="Mittelman R."/>
            <person name="Mlenga V."/>
            <person name="Montmayeur A."/>
            <person name="Mulrain L."/>
            <person name="Navidi A."/>
            <person name="Naylor J."/>
            <person name="Negash T."/>
            <person name="Nguyen T."/>
            <person name="Nguyen N."/>
            <person name="Nicol R."/>
            <person name="Norbu C."/>
            <person name="Norbu N."/>
            <person name="Novod N."/>
            <person name="O'Neill B."/>
            <person name="Osman S."/>
            <person name="Markiewicz E."/>
            <person name="Oyono O.L."/>
            <person name="Patti C."/>
            <person name="Phunkhang P."/>
            <person name="Pierre F."/>
            <person name="Priest M."/>
            <person name="Raghuraman S."/>
            <person name="Rege F."/>
            <person name="Reyes R."/>
            <person name="Rise C."/>
            <person name="Rogov P."/>
            <person name="Ross K."/>
            <person name="Ryan E."/>
            <person name="Settipalli S."/>
            <person name="Shea T."/>
            <person name="Sherpa N."/>
            <person name="Shi L."/>
            <person name="Shih D."/>
            <person name="Sparrow T."/>
            <person name="Spaulding J."/>
            <person name="Stalker J."/>
            <person name="Stange-Thomann N."/>
            <person name="Stavropoulos S."/>
            <person name="Stone C."/>
            <person name="Strader C."/>
            <person name="Tesfaye S."/>
            <person name="Thomson T."/>
            <person name="Thoulutsang Y."/>
            <person name="Thoulutsang D."/>
            <person name="Topham K."/>
            <person name="Topping I."/>
            <person name="Tsamla T."/>
            <person name="Vassiliev H."/>
            <person name="Vo A."/>
            <person name="Wangchuk T."/>
            <person name="Wangdi T."/>
            <person name="Weiand M."/>
            <person name="Wilkinson J."/>
            <person name="Wilson A."/>
            <person name="Yadav S."/>
            <person name="Young G."/>
            <person name="Yu Q."/>
            <person name="Zembek L."/>
            <person name="Zhong D."/>
            <person name="Zimmer A."/>
            <person name="Zwirko Z."/>
            <person name="Jaffe D.B."/>
            <person name="Alvarez P."/>
            <person name="Brockman W."/>
            <person name="Butler J."/>
            <person name="Chin C."/>
            <person name="Gnerre S."/>
            <person name="Grabherr M."/>
            <person name="Kleber M."/>
            <person name="Mauceli E."/>
            <person name="MacCallum I."/>
        </authorList>
    </citation>
    <scope>NUCLEOTIDE SEQUENCE [LARGE SCALE GENOMIC DNA]</scope>
    <source>
        <strain evidence="13">Tucson 14030-0811.24</strain>
    </source>
</reference>
<keyword evidence="7" id="KW-0256">Endoplasmic reticulum</keyword>
<dbReference type="HOGENOM" id="CLU_027611_2_1_1"/>
<evidence type="ECO:0000256" key="7">
    <source>
        <dbReference type="ARBA" id="ARBA00022824"/>
    </source>
</evidence>
<feature type="transmembrane region" description="Helical" evidence="11">
    <location>
        <begin position="201"/>
        <end position="217"/>
    </location>
</feature>
<dbReference type="GO" id="GO:0004168">
    <property type="term" value="F:dolichol kinase activity"/>
    <property type="evidence" value="ECO:0007669"/>
    <property type="project" value="UniProtKB-EC"/>
</dbReference>
<dbReference type="EC" id="2.7.1.108" evidence="3"/>
<feature type="transmembrane region" description="Helical" evidence="11">
    <location>
        <begin position="363"/>
        <end position="380"/>
    </location>
</feature>
<comment type="subcellular location">
    <subcellularLocation>
        <location evidence="1">Endoplasmic reticulum membrane</location>
        <topology evidence="1">Multi-pass membrane protein</topology>
    </subcellularLocation>
</comment>
<keyword evidence="4" id="KW-0808">Transferase</keyword>
<feature type="transmembrane region" description="Helical" evidence="11">
    <location>
        <begin position="229"/>
        <end position="247"/>
    </location>
</feature>
<name>B4MNV0_DROWI</name>
<gene>
    <name evidence="12" type="primary">Dwil\GK19504</name>
    <name evidence="12" type="ORF">Dwil_GK19504</name>
</gene>
<feature type="transmembrane region" description="Helical" evidence="11">
    <location>
        <begin position="267"/>
        <end position="286"/>
    </location>
</feature>
<evidence type="ECO:0000256" key="9">
    <source>
        <dbReference type="ARBA" id="ARBA00023136"/>
    </source>
</evidence>
<evidence type="ECO:0000256" key="4">
    <source>
        <dbReference type="ARBA" id="ARBA00022679"/>
    </source>
</evidence>
<keyword evidence="8 11" id="KW-1133">Transmembrane helix</keyword>
<dbReference type="PANTHER" id="PTHR13205">
    <property type="entry name" value="TRANSMEMBRANE PROTEIN 15-RELATED"/>
    <property type="match status" value="1"/>
</dbReference>
<keyword evidence="5 11" id="KW-0812">Transmembrane</keyword>
<dbReference type="InterPro" id="IPR032974">
    <property type="entry name" value="Polypren_kinase"/>
</dbReference>
<feature type="transmembrane region" description="Helical" evidence="11">
    <location>
        <begin position="392"/>
        <end position="413"/>
    </location>
</feature>
<dbReference type="STRING" id="7260.B4MNV0"/>
<keyword evidence="6" id="KW-0418">Kinase</keyword>
<keyword evidence="13" id="KW-1185">Reference proteome</keyword>
<accession>B4MNV0</accession>
<evidence type="ECO:0000256" key="6">
    <source>
        <dbReference type="ARBA" id="ARBA00022777"/>
    </source>
</evidence>
<dbReference type="AlphaFoldDB" id="B4MNV0"/>
<evidence type="ECO:0000256" key="5">
    <source>
        <dbReference type="ARBA" id="ARBA00022692"/>
    </source>
</evidence>
<evidence type="ECO:0000256" key="10">
    <source>
        <dbReference type="SAM" id="MobiDB-lite"/>
    </source>
</evidence>
<dbReference type="InParanoid" id="B4MNV0"/>
<dbReference type="Proteomes" id="UP000007798">
    <property type="component" value="Unassembled WGS sequence"/>
</dbReference>
<evidence type="ECO:0000256" key="11">
    <source>
        <dbReference type="SAM" id="Phobius"/>
    </source>
</evidence>
<protein>
    <recommendedName>
        <fullName evidence="3">dolichol kinase</fullName>
        <ecNumber evidence="3">2.7.1.108</ecNumber>
    </recommendedName>
</protein>